<comment type="caution">
    <text evidence="2">The sequence shown here is derived from an EMBL/GenBank/DDBJ whole genome shotgun (WGS) entry which is preliminary data.</text>
</comment>
<evidence type="ECO:0000256" key="1">
    <source>
        <dbReference type="SAM" id="MobiDB-lite"/>
    </source>
</evidence>
<gene>
    <name evidence="2" type="ORF">NUM_49490</name>
</gene>
<evidence type="ECO:0000313" key="3">
    <source>
        <dbReference type="Proteomes" id="UP000614996"/>
    </source>
</evidence>
<organism evidence="2 3">
    <name type="scientific">Actinocatenispora comari</name>
    <dbReference type="NCBI Taxonomy" id="2807577"/>
    <lineage>
        <taxon>Bacteria</taxon>
        <taxon>Bacillati</taxon>
        <taxon>Actinomycetota</taxon>
        <taxon>Actinomycetes</taxon>
        <taxon>Micromonosporales</taxon>
        <taxon>Micromonosporaceae</taxon>
        <taxon>Actinocatenispora</taxon>
    </lineage>
</organism>
<sequence length="67" mass="6507">MAVDGVTLGAGSGPVRPAAEPEPTPYPGGSRAGRVPLRRDIPDIGTNLRGPAVTGTAGAPYGVIAAG</sequence>
<evidence type="ECO:0000313" key="2">
    <source>
        <dbReference type="EMBL" id="GIL29695.1"/>
    </source>
</evidence>
<feature type="region of interest" description="Disordered" evidence="1">
    <location>
        <begin position="1"/>
        <end position="67"/>
    </location>
</feature>
<name>A0A8J4EMY0_9ACTN</name>
<keyword evidence="3" id="KW-1185">Reference proteome</keyword>
<accession>A0A8J4EMY0</accession>
<dbReference type="EMBL" id="BOPO01000102">
    <property type="protein sequence ID" value="GIL29695.1"/>
    <property type="molecule type" value="Genomic_DNA"/>
</dbReference>
<reference evidence="3" key="1">
    <citation type="journal article" date="2021" name="Int. J. Syst. Evol. Microbiol.">
        <title>Actinocatenispora comari sp. nov., an endophytic actinomycete isolated from aerial parts of Comarum salesowianum.</title>
        <authorList>
            <person name="Oyunbileg N."/>
            <person name="Iizaka Y."/>
            <person name="Hamada M."/>
            <person name="Davaapurev B.O."/>
            <person name="Fukumoto A."/>
            <person name="Tsetseg B."/>
            <person name="Kato F."/>
            <person name="Tamura T."/>
            <person name="Batkhuu J."/>
            <person name="Anzai Y."/>
        </authorList>
    </citation>
    <scope>NUCLEOTIDE SEQUENCE [LARGE SCALE GENOMIC DNA]</scope>
    <source>
        <strain evidence="3">NUM-2625</strain>
    </source>
</reference>
<protein>
    <submittedName>
        <fullName evidence="2">Uncharacterized protein</fullName>
    </submittedName>
</protein>
<dbReference type="AlphaFoldDB" id="A0A8J4EMY0"/>
<proteinExistence type="predicted"/>
<dbReference type="Proteomes" id="UP000614996">
    <property type="component" value="Unassembled WGS sequence"/>
</dbReference>